<protein>
    <submittedName>
        <fullName evidence="2">Uncharacterized protein</fullName>
    </submittedName>
</protein>
<sequence length="427" mass="48011">MFRLKTLWLAALLTACGPNPPAPVQIMALIPSEAGTLETRQVELKTVGNVTTLKGDVVEFIGSPRVVVDANDPLQTNGIENLTDQQRYDVLVKDKGADVRGHYVDRSGVLWPADFHTWNMVSAYYNFERSYEYFNDIYDGVDPKELRPLKVMYWADVKLNGADQLQDNALYLSFIKSFVLTPFQNAQLVPLPMNIGIIGHETAHRVFNFRVLEDQGIHPALTRWTIVPFNLLKSLDEGLADYHGYSVTCFEAANCRPNFLAASIDDSRTVGFRNVGRVDACMDETTRQAFLNFNNSQWVTSPEMYKVGNLIAASLYQAGNRTAKEDVLRKALILAYDDESPTNPGLRQFVKNNLNTPENFTPENVVNIIVSHVTDPDLKKELCTQFTTRMQLRCSSFPCEVNGLPSMRACPSTARREMFCPTLPPQP</sequence>
<evidence type="ECO:0000313" key="2">
    <source>
        <dbReference type="EMBL" id="PZR16795.1"/>
    </source>
</evidence>
<feature type="signal peptide" evidence="1">
    <location>
        <begin position="1"/>
        <end position="21"/>
    </location>
</feature>
<comment type="caution">
    <text evidence="2">The sequence shown here is derived from an EMBL/GenBank/DDBJ whole genome shotgun (WGS) entry which is preliminary data.</text>
</comment>
<proteinExistence type="predicted"/>
<gene>
    <name evidence="2" type="ORF">DI536_06490</name>
</gene>
<feature type="chain" id="PRO_5015878155" evidence="1">
    <location>
        <begin position="22"/>
        <end position="427"/>
    </location>
</feature>
<organism evidence="2 3">
    <name type="scientific">Archangium gephyra</name>
    <dbReference type="NCBI Taxonomy" id="48"/>
    <lineage>
        <taxon>Bacteria</taxon>
        <taxon>Pseudomonadati</taxon>
        <taxon>Myxococcota</taxon>
        <taxon>Myxococcia</taxon>
        <taxon>Myxococcales</taxon>
        <taxon>Cystobacterineae</taxon>
        <taxon>Archangiaceae</taxon>
        <taxon>Archangium</taxon>
    </lineage>
</organism>
<keyword evidence="1" id="KW-0732">Signal</keyword>
<evidence type="ECO:0000256" key="1">
    <source>
        <dbReference type="SAM" id="SignalP"/>
    </source>
</evidence>
<name>A0A2W5TZQ9_9BACT</name>
<dbReference type="Proteomes" id="UP000249061">
    <property type="component" value="Unassembled WGS sequence"/>
</dbReference>
<reference evidence="2 3" key="1">
    <citation type="submission" date="2017-08" db="EMBL/GenBank/DDBJ databases">
        <title>Infants hospitalized years apart are colonized by the same room-sourced microbial strains.</title>
        <authorList>
            <person name="Brooks B."/>
            <person name="Olm M.R."/>
            <person name="Firek B.A."/>
            <person name="Baker R."/>
            <person name="Thomas B.C."/>
            <person name="Morowitz M.J."/>
            <person name="Banfield J.F."/>
        </authorList>
    </citation>
    <scope>NUCLEOTIDE SEQUENCE [LARGE SCALE GENOMIC DNA]</scope>
    <source>
        <strain evidence="2">S2_003_000_R2_14</strain>
    </source>
</reference>
<dbReference type="PROSITE" id="PS51257">
    <property type="entry name" value="PROKAR_LIPOPROTEIN"/>
    <property type="match status" value="1"/>
</dbReference>
<dbReference type="SUPFAM" id="SSF55486">
    <property type="entry name" value="Metalloproteases ('zincins'), catalytic domain"/>
    <property type="match status" value="1"/>
</dbReference>
<dbReference type="EMBL" id="QFQP01000003">
    <property type="protein sequence ID" value="PZR16795.1"/>
    <property type="molecule type" value="Genomic_DNA"/>
</dbReference>
<accession>A0A2W5TZQ9</accession>
<dbReference type="AlphaFoldDB" id="A0A2W5TZQ9"/>
<evidence type="ECO:0000313" key="3">
    <source>
        <dbReference type="Proteomes" id="UP000249061"/>
    </source>
</evidence>